<dbReference type="InterPro" id="IPR051675">
    <property type="entry name" value="Endo/Exo/Phosphatase_dom_1"/>
</dbReference>
<dbReference type="Gene3D" id="1.10.150.320">
    <property type="entry name" value="Photosystem II 12 kDa extrinsic protein"/>
    <property type="match status" value="1"/>
</dbReference>
<reference evidence="1 2" key="1">
    <citation type="submission" date="2017-06" db="EMBL/GenBank/DDBJ databases">
        <title>Genome sequencing of cyanobaciteial culture collection at National Institute for Environmental Studies (NIES).</title>
        <authorList>
            <person name="Hirose Y."/>
            <person name="Shimura Y."/>
            <person name="Fujisawa T."/>
            <person name="Nakamura Y."/>
            <person name="Kawachi M."/>
        </authorList>
    </citation>
    <scope>NUCLEOTIDE SEQUENCE [LARGE SCALE GENOMIC DNA]</scope>
    <source>
        <strain evidence="1 2">NIES-267</strain>
    </source>
</reference>
<dbReference type="GO" id="GO:0015628">
    <property type="term" value="P:protein secretion by the type II secretion system"/>
    <property type="evidence" value="ECO:0007669"/>
    <property type="project" value="TreeGrafter"/>
</dbReference>
<gene>
    <name evidence="1" type="ORF">NIES267_63420</name>
</gene>
<dbReference type="PANTHER" id="PTHR21180">
    <property type="entry name" value="ENDONUCLEASE/EXONUCLEASE/PHOSPHATASE FAMILY DOMAIN-CONTAINING PROTEIN 1"/>
    <property type="match status" value="1"/>
</dbReference>
<protein>
    <recommendedName>
        <fullName evidence="3">DNA uptake protein</fullName>
    </recommendedName>
</protein>
<dbReference type="Proteomes" id="UP000218418">
    <property type="component" value="Chromosome"/>
</dbReference>
<dbReference type="Pfam" id="PF12836">
    <property type="entry name" value="HHH_3"/>
    <property type="match status" value="1"/>
</dbReference>
<evidence type="ECO:0000313" key="2">
    <source>
        <dbReference type="Proteomes" id="UP000218418"/>
    </source>
</evidence>
<sequence length="179" mass="20201">MNPNWLPRINPRLQKLRHALLNDPYYRLKSGEEIAIAVEVGIRIDANQATVDDWLRLPGLSIHQARTLVELGRTGVKFYCIEDIAAALGLPAQRLKPLEAILIFGYYDDESVNTITYVVNPSTATIEGLLKVPFIDSSLAQAVVENRNLSGPYRNIVDFQKRLNLSGETLAQLMYYLQF</sequence>
<accession>A0A1Z4M088</accession>
<proteinExistence type="predicted"/>
<dbReference type="AlphaFoldDB" id="A0A1Z4M088"/>
<name>A0A1Z4M088_9CYAN</name>
<evidence type="ECO:0008006" key="3">
    <source>
        <dbReference type="Google" id="ProtNLM"/>
    </source>
</evidence>
<dbReference type="SUPFAM" id="SSF81585">
    <property type="entry name" value="PsbU/PolX domain-like"/>
    <property type="match status" value="1"/>
</dbReference>
<organism evidence="1 2">
    <name type="scientific">Calothrix parasitica NIES-267</name>
    <dbReference type="NCBI Taxonomy" id="1973488"/>
    <lineage>
        <taxon>Bacteria</taxon>
        <taxon>Bacillati</taxon>
        <taxon>Cyanobacteriota</taxon>
        <taxon>Cyanophyceae</taxon>
        <taxon>Nostocales</taxon>
        <taxon>Calotrichaceae</taxon>
        <taxon>Calothrix</taxon>
    </lineage>
</organism>
<dbReference type="InterPro" id="IPR010994">
    <property type="entry name" value="RuvA_2-like"/>
</dbReference>
<keyword evidence="2" id="KW-1185">Reference proteome</keyword>
<dbReference type="EMBL" id="AP018227">
    <property type="protein sequence ID" value="BAY86831.1"/>
    <property type="molecule type" value="Genomic_DNA"/>
</dbReference>
<dbReference type="OrthoDB" id="510410at2"/>
<dbReference type="PANTHER" id="PTHR21180:SF32">
    <property type="entry name" value="ENDONUCLEASE_EXONUCLEASE_PHOSPHATASE FAMILY DOMAIN-CONTAINING PROTEIN 1"/>
    <property type="match status" value="1"/>
</dbReference>
<dbReference type="GO" id="GO:0015627">
    <property type="term" value="C:type II protein secretion system complex"/>
    <property type="evidence" value="ECO:0007669"/>
    <property type="project" value="TreeGrafter"/>
</dbReference>
<dbReference type="SUPFAM" id="SSF47781">
    <property type="entry name" value="RuvA domain 2-like"/>
    <property type="match status" value="1"/>
</dbReference>
<evidence type="ECO:0000313" key="1">
    <source>
        <dbReference type="EMBL" id="BAY86831.1"/>
    </source>
</evidence>